<accession>A0A0K2SX65</accession>
<keyword evidence="1" id="KW-0732">Signal</keyword>
<feature type="signal peptide" evidence="1">
    <location>
        <begin position="1"/>
        <end position="21"/>
    </location>
</feature>
<evidence type="ECO:0000313" key="2">
    <source>
        <dbReference type="EMBL" id="CDW18130.1"/>
    </source>
</evidence>
<sequence length="51" mass="5970">MSSFFLMSLIVLFMCLSAINAGKGKIYYDEVERQKQYEEEEKGKVAPMRFL</sequence>
<reference evidence="2" key="1">
    <citation type="submission" date="2014-05" db="EMBL/GenBank/DDBJ databases">
        <authorList>
            <person name="Chronopoulou M."/>
        </authorList>
    </citation>
    <scope>NUCLEOTIDE SEQUENCE</scope>
    <source>
        <tissue evidence="2">Whole organism</tissue>
    </source>
</reference>
<feature type="chain" id="PRO_5005487209" evidence="1">
    <location>
        <begin position="22"/>
        <end position="51"/>
    </location>
</feature>
<protein>
    <submittedName>
        <fullName evidence="2">Uncharacterized protein</fullName>
    </submittedName>
</protein>
<name>A0A0K2SX65_LEPSM</name>
<organism evidence="2">
    <name type="scientific">Lepeophtheirus salmonis</name>
    <name type="common">Salmon louse</name>
    <name type="synonym">Caligus salmonis</name>
    <dbReference type="NCBI Taxonomy" id="72036"/>
    <lineage>
        <taxon>Eukaryota</taxon>
        <taxon>Metazoa</taxon>
        <taxon>Ecdysozoa</taxon>
        <taxon>Arthropoda</taxon>
        <taxon>Crustacea</taxon>
        <taxon>Multicrustacea</taxon>
        <taxon>Hexanauplia</taxon>
        <taxon>Copepoda</taxon>
        <taxon>Siphonostomatoida</taxon>
        <taxon>Caligidae</taxon>
        <taxon>Lepeophtheirus</taxon>
    </lineage>
</organism>
<proteinExistence type="predicted"/>
<evidence type="ECO:0000256" key="1">
    <source>
        <dbReference type="SAM" id="SignalP"/>
    </source>
</evidence>
<dbReference type="EMBL" id="HACA01000769">
    <property type="protein sequence ID" value="CDW18130.1"/>
    <property type="molecule type" value="Transcribed_RNA"/>
</dbReference>
<dbReference type="AlphaFoldDB" id="A0A0K2SX65"/>